<feature type="domain" description="CCHC-type" evidence="3">
    <location>
        <begin position="875"/>
        <end position="890"/>
    </location>
</feature>
<dbReference type="SMART" id="SM00343">
    <property type="entry name" value="ZnF_C2HC"/>
    <property type="match status" value="2"/>
</dbReference>
<dbReference type="GO" id="GO:0008270">
    <property type="term" value="F:zinc ion binding"/>
    <property type="evidence" value="ECO:0007669"/>
    <property type="project" value="UniProtKB-KW"/>
</dbReference>
<proteinExistence type="predicted"/>
<dbReference type="PROSITE" id="PS50158">
    <property type="entry name" value="ZF_CCHC"/>
    <property type="match status" value="2"/>
</dbReference>
<evidence type="ECO:0000256" key="2">
    <source>
        <dbReference type="SAM" id="MobiDB-lite"/>
    </source>
</evidence>
<dbReference type="Pfam" id="PF22936">
    <property type="entry name" value="Pol_BBD"/>
    <property type="match status" value="2"/>
</dbReference>
<dbReference type="InterPro" id="IPR054722">
    <property type="entry name" value="PolX-like_BBD"/>
</dbReference>
<sequence length="1055" mass="119306">SLVDWATEMTGGSKFEVSKFDGHGNFGLWQTRVIDLLAQQGIQKGLRAEKPEGMEDDDWQDLQERAAGTIRLCLANEVMYHVMHLKAADEIWKKLESQFMSKTLTTKLLLSQEFEMKDLRAAKKIHGMEIHMDRGSKRLWLSQKGYVEKVLRRFGMNETKPVSIPLANHFKLSVDQCPKSDKETHDMSLVDWATEMTGGSKFEVSKFDGHGNFGLWQTKVKDLLAQQGIQKGLRAKKPKGMEDDVWQDLQERAAGTIRLCLADEVMYHVMHLKSANEIWKKLESQFMSKTLTTKLYLKQRLYGLKMQEGTDLGKHVNIFKIEDEDKAMILLCSLPPSYEHMVTTLTYGKETIKTEEITSALLAHSQRKLKSGESSSQSDNLYVKGNQDRGRKHMRDNSGNQNFRSKSRDKSKGRKTVTCYKCKEQGNFKRDCPKWKKQTADMSSKSENVVQNEESDCSDGGMLSISTTQYDDSWILDSGCSYHITPNREWFATYKQGNSGSVFLGDDRCCGVVDKVQVELEHVPAVLDKGASSSSAPDDVDQDFSGPTDVQESYKLARDRVRRTHIQAPVRFGYEDVVAFALTITSVDPCTFQGAVSLKIGYKRCEFDCCVYTKSLGDGSMIFLLLYVDDMLIAAKNMRDIVDLKSLLSQEFEMKDLGAAKKILGMEIHRDRGSKKLWLSQKGYVEKVLQRFGMNEAKPVSTPLANHFKLSVDQCLKSDKETHDMVEIPYASAVGCLMYAMSLVGWATEMTGGSKFEVSKFDGHGNFGLWQTRVKDLLAQQGIQKGLRAEKPKGMEDDDWQDLQERAAGTIRLCLADEVMYHVMHLKSADEIWKKLESQFMSKTLTTKLYLKQRLYGLKISKSRDKSKVRKTVICYKCKEQGHFKRDCPKWKKQTADMSSKSANVVQNEESDCSDGDMLSISTTQYDDAWILDSGCSYHITPNREWFATYKPDNSGSVFLGDDRCCGIVDADKVQVELEHVPAVLDKGESSSSAPDDVDHDVSGPTDVPESYKLARDRVMRTNIQAPVRFGYEDMVAFALTITSVDPCTFQEVVS</sequence>
<dbReference type="PANTHER" id="PTHR47481:SF22">
    <property type="entry name" value="RETROTRANSPOSON GAG DOMAIN-CONTAINING PROTEIN"/>
    <property type="match status" value="1"/>
</dbReference>
<feature type="non-terminal residue" evidence="4">
    <location>
        <position position="1055"/>
    </location>
</feature>
<dbReference type="Proteomes" id="UP001153555">
    <property type="component" value="Unassembled WGS sequence"/>
</dbReference>
<protein>
    <submittedName>
        <fullName evidence="4">Uncharacterized mitochondrial protein AtMg00810</fullName>
    </submittedName>
</protein>
<name>A0A9N7N0Z8_STRHE</name>
<evidence type="ECO:0000313" key="5">
    <source>
        <dbReference type="Proteomes" id="UP001153555"/>
    </source>
</evidence>
<dbReference type="OrthoDB" id="513620at2759"/>
<dbReference type="Pfam" id="PF14223">
    <property type="entry name" value="Retrotran_gag_2"/>
    <property type="match status" value="3"/>
</dbReference>
<feature type="non-terminal residue" evidence="4">
    <location>
        <position position="1"/>
    </location>
</feature>
<feature type="region of interest" description="Disordered" evidence="2">
    <location>
        <begin position="529"/>
        <end position="548"/>
    </location>
</feature>
<dbReference type="Gene3D" id="4.10.60.10">
    <property type="entry name" value="Zinc finger, CCHC-type"/>
    <property type="match status" value="2"/>
</dbReference>
<feature type="domain" description="CCHC-type" evidence="3">
    <location>
        <begin position="419"/>
        <end position="434"/>
    </location>
</feature>
<organism evidence="4 5">
    <name type="scientific">Striga hermonthica</name>
    <name type="common">Purple witchweed</name>
    <name type="synonym">Buchnera hermonthica</name>
    <dbReference type="NCBI Taxonomy" id="68872"/>
    <lineage>
        <taxon>Eukaryota</taxon>
        <taxon>Viridiplantae</taxon>
        <taxon>Streptophyta</taxon>
        <taxon>Embryophyta</taxon>
        <taxon>Tracheophyta</taxon>
        <taxon>Spermatophyta</taxon>
        <taxon>Magnoliopsida</taxon>
        <taxon>eudicotyledons</taxon>
        <taxon>Gunneridae</taxon>
        <taxon>Pentapetalae</taxon>
        <taxon>asterids</taxon>
        <taxon>lamiids</taxon>
        <taxon>Lamiales</taxon>
        <taxon>Orobanchaceae</taxon>
        <taxon>Buchnereae</taxon>
        <taxon>Striga</taxon>
    </lineage>
</organism>
<dbReference type="SUPFAM" id="SSF57756">
    <property type="entry name" value="Retrovirus zinc finger-like domains"/>
    <property type="match status" value="2"/>
</dbReference>
<dbReference type="InterPro" id="IPR036875">
    <property type="entry name" value="Znf_CCHC_sf"/>
</dbReference>
<evidence type="ECO:0000256" key="1">
    <source>
        <dbReference type="PROSITE-ProRule" id="PRU00047"/>
    </source>
</evidence>
<keyword evidence="1" id="KW-0479">Metal-binding</keyword>
<feature type="region of interest" description="Disordered" evidence="2">
    <location>
        <begin position="368"/>
        <end position="412"/>
    </location>
</feature>
<dbReference type="GO" id="GO:0003676">
    <property type="term" value="F:nucleic acid binding"/>
    <property type="evidence" value="ECO:0007669"/>
    <property type="project" value="InterPro"/>
</dbReference>
<dbReference type="InterPro" id="IPR001878">
    <property type="entry name" value="Znf_CCHC"/>
</dbReference>
<accession>A0A9N7N0Z8</accession>
<dbReference type="Pfam" id="PF00098">
    <property type="entry name" value="zf-CCHC"/>
    <property type="match status" value="1"/>
</dbReference>
<dbReference type="EMBL" id="CACSLK010019894">
    <property type="protein sequence ID" value="CAA0820053.1"/>
    <property type="molecule type" value="Genomic_DNA"/>
</dbReference>
<dbReference type="PANTHER" id="PTHR47481">
    <property type="match status" value="1"/>
</dbReference>
<reference evidence="4" key="1">
    <citation type="submission" date="2019-12" db="EMBL/GenBank/DDBJ databases">
        <authorList>
            <person name="Scholes J."/>
        </authorList>
    </citation>
    <scope>NUCLEOTIDE SEQUENCE</scope>
</reference>
<dbReference type="Pfam" id="PF07727">
    <property type="entry name" value="RVT_2"/>
    <property type="match status" value="1"/>
</dbReference>
<feature type="region of interest" description="Disordered" evidence="2">
    <location>
        <begin position="984"/>
        <end position="1009"/>
    </location>
</feature>
<dbReference type="InterPro" id="IPR013103">
    <property type="entry name" value="RVT_2"/>
</dbReference>
<keyword evidence="1" id="KW-0863">Zinc-finger</keyword>
<keyword evidence="5" id="KW-1185">Reference proteome</keyword>
<evidence type="ECO:0000259" key="3">
    <source>
        <dbReference type="PROSITE" id="PS50158"/>
    </source>
</evidence>
<evidence type="ECO:0000313" key="4">
    <source>
        <dbReference type="EMBL" id="CAA0820053.1"/>
    </source>
</evidence>
<dbReference type="AlphaFoldDB" id="A0A9N7N0Z8"/>
<comment type="caution">
    <text evidence="4">The sequence shown here is derived from an EMBL/GenBank/DDBJ whole genome shotgun (WGS) entry which is preliminary data.</text>
</comment>
<keyword evidence="1" id="KW-0862">Zinc</keyword>
<gene>
    <name evidence="4" type="ORF">SHERM_18281</name>
</gene>